<dbReference type="FunFam" id="3.80.10.10:FF:000002">
    <property type="entry name" value="Slit guidance ligand 2"/>
    <property type="match status" value="2"/>
</dbReference>
<dbReference type="InterPro" id="IPR013320">
    <property type="entry name" value="ConA-like_dom_sf"/>
</dbReference>
<evidence type="ECO:0000256" key="1">
    <source>
        <dbReference type="ARBA" id="ARBA00004613"/>
    </source>
</evidence>
<name>A0A0D6A818_9CRUS</name>
<dbReference type="InterPro" id="IPR001611">
    <property type="entry name" value="Leu-rich_rpt"/>
</dbReference>
<dbReference type="PROSITE" id="PS00022">
    <property type="entry name" value="EGF_1"/>
    <property type="match status" value="7"/>
</dbReference>
<dbReference type="Gene3D" id="2.60.120.200">
    <property type="match status" value="1"/>
</dbReference>
<dbReference type="GO" id="GO:0048608">
    <property type="term" value="P:reproductive structure development"/>
    <property type="evidence" value="ECO:0007669"/>
    <property type="project" value="UniProtKB-ARBA"/>
</dbReference>
<dbReference type="SMART" id="SM00365">
    <property type="entry name" value="LRR_SD22"/>
    <property type="match status" value="9"/>
</dbReference>
<keyword evidence="4 10" id="KW-0245">EGF-like domain</keyword>
<dbReference type="SMART" id="SM00179">
    <property type="entry name" value="EGF_CA"/>
    <property type="match status" value="7"/>
</dbReference>
<evidence type="ECO:0000256" key="8">
    <source>
        <dbReference type="ARBA" id="ARBA00023157"/>
    </source>
</evidence>
<dbReference type="SMART" id="SM00082">
    <property type="entry name" value="LRRCT"/>
    <property type="match status" value="4"/>
</dbReference>
<comment type="caution">
    <text evidence="10">Lacks conserved residue(s) required for the propagation of feature annotation.</text>
</comment>
<dbReference type="PANTHER" id="PTHR45836">
    <property type="entry name" value="SLIT HOMOLOG"/>
    <property type="match status" value="1"/>
</dbReference>
<evidence type="ECO:0000256" key="5">
    <source>
        <dbReference type="ARBA" id="ARBA00022614"/>
    </source>
</evidence>
<keyword evidence="12" id="KW-0472">Membrane</keyword>
<dbReference type="GO" id="GO:0048568">
    <property type="term" value="P:embryonic organ development"/>
    <property type="evidence" value="ECO:0007669"/>
    <property type="project" value="UniProtKB-ARBA"/>
</dbReference>
<dbReference type="PROSITE" id="PS01186">
    <property type="entry name" value="EGF_2"/>
    <property type="match status" value="6"/>
</dbReference>
<dbReference type="SUPFAM" id="SSF49899">
    <property type="entry name" value="Concanavalin A-like lectins/glucanases"/>
    <property type="match status" value="1"/>
</dbReference>
<keyword evidence="2" id="KW-0217">Developmental protein</keyword>
<dbReference type="FunFam" id="2.10.25.10:FF:000472">
    <property type="entry name" value="Uncharacterized protein, isoform A"/>
    <property type="match status" value="1"/>
</dbReference>
<dbReference type="PROSITE" id="PS50026">
    <property type="entry name" value="EGF_3"/>
    <property type="match status" value="7"/>
</dbReference>
<dbReference type="InterPro" id="IPR000483">
    <property type="entry name" value="Cys-rich_flank_reg_C"/>
</dbReference>
<dbReference type="GO" id="GO:0005576">
    <property type="term" value="C:extracellular region"/>
    <property type="evidence" value="ECO:0007669"/>
    <property type="project" value="UniProtKB-SubCell"/>
</dbReference>
<feature type="domain" description="EGF-like" evidence="15">
    <location>
        <begin position="1052"/>
        <end position="1090"/>
    </location>
</feature>
<feature type="disulfide bond" evidence="10">
    <location>
        <begin position="1040"/>
        <end position="1049"/>
    </location>
</feature>
<dbReference type="PROSITE" id="PS50025">
    <property type="entry name" value="LAM_G_DOMAIN"/>
    <property type="match status" value="1"/>
</dbReference>
<dbReference type="EMBL" id="AB981662">
    <property type="protein sequence ID" value="BAQ58829.1"/>
    <property type="molecule type" value="mRNA"/>
</dbReference>
<evidence type="ECO:0000259" key="15">
    <source>
        <dbReference type="PROSITE" id="PS50026"/>
    </source>
</evidence>
<keyword evidence="6" id="KW-0732">Signal</keyword>
<dbReference type="PANTHER" id="PTHR45836:SF4">
    <property type="entry name" value="PROTEIN SLIT"/>
    <property type="match status" value="1"/>
</dbReference>
<feature type="domain" description="EGF-like" evidence="15">
    <location>
        <begin position="1092"/>
        <end position="1128"/>
    </location>
</feature>
<dbReference type="Pfam" id="PF13855">
    <property type="entry name" value="LRR_8"/>
    <property type="match status" value="5"/>
</dbReference>
<dbReference type="GO" id="GO:0016477">
    <property type="term" value="P:cell migration"/>
    <property type="evidence" value="ECO:0007669"/>
    <property type="project" value="UniProtKB-ARBA"/>
</dbReference>
<dbReference type="GO" id="GO:0009986">
    <property type="term" value="C:cell surface"/>
    <property type="evidence" value="ECO:0007669"/>
    <property type="project" value="UniProtKB-ARBA"/>
</dbReference>
<feature type="domain" description="EGF-like" evidence="15">
    <location>
        <begin position="1403"/>
        <end position="1440"/>
    </location>
</feature>
<proteinExistence type="evidence at transcript level"/>
<feature type="disulfide bond" evidence="10">
    <location>
        <begin position="963"/>
        <end position="972"/>
    </location>
</feature>
<dbReference type="Pfam" id="PF01462">
    <property type="entry name" value="LRRNT"/>
    <property type="match status" value="4"/>
</dbReference>
<keyword evidence="7" id="KW-0677">Repeat</keyword>
<dbReference type="SMART" id="SM00282">
    <property type="entry name" value="LamG"/>
    <property type="match status" value="1"/>
</dbReference>
<feature type="domain" description="EGF-like" evidence="15">
    <location>
        <begin position="938"/>
        <end position="973"/>
    </location>
</feature>
<dbReference type="GO" id="GO:0051239">
    <property type="term" value="P:regulation of multicellular organismal process"/>
    <property type="evidence" value="ECO:0007669"/>
    <property type="project" value="UniProtKB-ARBA"/>
</dbReference>
<dbReference type="CDD" id="cd00110">
    <property type="entry name" value="LamG"/>
    <property type="match status" value="1"/>
</dbReference>
<feature type="disulfide bond" evidence="11">
    <location>
        <begin position="1326"/>
        <end position="1353"/>
    </location>
</feature>
<dbReference type="PROSITE" id="PS51450">
    <property type="entry name" value="LRR"/>
    <property type="match status" value="4"/>
</dbReference>
<dbReference type="SMART" id="SM00369">
    <property type="entry name" value="LRR_TYP"/>
    <property type="match status" value="14"/>
</dbReference>
<feature type="disulfide bond" evidence="10">
    <location>
        <begin position="1002"/>
        <end position="1011"/>
    </location>
</feature>
<feature type="disulfide bond" evidence="10">
    <location>
        <begin position="1080"/>
        <end position="1089"/>
    </location>
</feature>
<dbReference type="SMART" id="SM00041">
    <property type="entry name" value="CT"/>
    <property type="match status" value="1"/>
</dbReference>
<dbReference type="FunFam" id="2.60.120.200:FF:000134">
    <property type="entry name" value="Slit 2"/>
    <property type="match status" value="1"/>
</dbReference>
<dbReference type="InterPro" id="IPR000372">
    <property type="entry name" value="LRRNT"/>
</dbReference>
<dbReference type="FunFam" id="2.10.25.10:FF:000729">
    <property type="entry name" value="Blast:Protein slit"/>
    <property type="match status" value="1"/>
</dbReference>
<dbReference type="Pfam" id="PF00008">
    <property type="entry name" value="EGF"/>
    <property type="match status" value="4"/>
</dbReference>
<dbReference type="GO" id="GO:0007548">
    <property type="term" value="P:sex differentiation"/>
    <property type="evidence" value="ECO:0007669"/>
    <property type="project" value="UniProtKB-ARBA"/>
</dbReference>
<evidence type="ECO:0000256" key="2">
    <source>
        <dbReference type="ARBA" id="ARBA00022473"/>
    </source>
</evidence>
<keyword evidence="5" id="KW-0433">Leucine-rich repeat</keyword>
<evidence type="ECO:0000256" key="12">
    <source>
        <dbReference type="SAM" id="Phobius"/>
    </source>
</evidence>
<dbReference type="PROSITE" id="PS01225">
    <property type="entry name" value="CTCK_2"/>
    <property type="match status" value="1"/>
</dbReference>
<dbReference type="InterPro" id="IPR001881">
    <property type="entry name" value="EGF-like_Ca-bd_dom"/>
</dbReference>
<feature type="disulfide bond" evidence="10">
    <location>
        <begin position="1407"/>
        <end position="1417"/>
    </location>
</feature>
<dbReference type="InterPro" id="IPR003591">
    <property type="entry name" value="Leu-rich_rpt_typical-subtyp"/>
</dbReference>
<feature type="domain" description="CTCK" evidence="13">
    <location>
        <begin position="1445"/>
        <end position="1516"/>
    </location>
</feature>
<dbReference type="InterPro" id="IPR051355">
    <property type="entry name" value="Notch/Slit_guidance"/>
</dbReference>
<dbReference type="SMART" id="SM00368">
    <property type="entry name" value="LRR_RI"/>
    <property type="match status" value="7"/>
</dbReference>
<feature type="transmembrane region" description="Helical" evidence="12">
    <location>
        <begin position="49"/>
        <end position="67"/>
    </location>
</feature>
<evidence type="ECO:0000256" key="9">
    <source>
        <dbReference type="ARBA" id="ARBA00023180"/>
    </source>
</evidence>
<feature type="domain" description="EGF-like" evidence="15">
    <location>
        <begin position="1014"/>
        <end position="1050"/>
    </location>
</feature>
<dbReference type="SMART" id="SM00181">
    <property type="entry name" value="EGF"/>
    <property type="match status" value="7"/>
</dbReference>
<dbReference type="InterPro" id="IPR000152">
    <property type="entry name" value="EGF-type_Asp/Asn_hydroxyl_site"/>
</dbReference>
<accession>A0A0D6A818</accession>
<evidence type="ECO:0000259" key="14">
    <source>
        <dbReference type="PROSITE" id="PS50025"/>
    </source>
</evidence>
<dbReference type="InterPro" id="IPR000742">
    <property type="entry name" value="EGF"/>
</dbReference>
<dbReference type="SUPFAM" id="SSF52058">
    <property type="entry name" value="L domain-like"/>
    <property type="match status" value="2"/>
</dbReference>
<dbReference type="GO" id="GO:0048495">
    <property type="term" value="F:Roundabout binding"/>
    <property type="evidence" value="ECO:0007669"/>
    <property type="project" value="TreeGrafter"/>
</dbReference>
<feature type="disulfide bond" evidence="10">
    <location>
        <begin position="1166"/>
        <end position="1175"/>
    </location>
</feature>
<dbReference type="Pfam" id="PF00054">
    <property type="entry name" value="Laminin_G_1"/>
    <property type="match status" value="1"/>
</dbReference>
<evidence type="ECO:0000259" key="13">
    <source>
        <dbReference type="PROSITE" id="PS01225"/>
    </source>
</evidence>
<evidence type="ECO:0000256" key="6">
    <source>
        <dbReference type="ARBA" id="ARBA00022729"/>
    </source>
</evidence>
<dbReference type="InterPro" id="IPR032675">
    <property type="entry name" value="LRR_dom_sf"/>
</dbReference>
<dbReference type="GO" id="GO:0008201">
    <property type="term" value="F:heparin binding"/>
    <property type="evidence" value="ECO:0007669"/>
    <property type="project" value="TreeGrafter"/>
</dbReference>
<dbReference type="CDD" id="cd00054">
    <property type="entry name" value="EGF_CA"/>
    <property type="match status" value="5"/>
</dbReference>
<dbReference type="InterPro" id="IPR001791">
    <property type="entry name" value="Laminin_G"/>
</dbReference>
<dbReference type="InterPro" id="IPR013032">
    <property type="entry name" value="EGF-like_CS"/>
</dbReference>
<dbReference type="FunFam" id="2.10.25.10:FF:000556">
    <property type="entry name" value="Blast:Protein slit"/>
    <property type="match status" value="1"/>
</dbReference>
<dbReference type="GO" id="GO:0005509">
    <property type="term" value="F:calcium ion binding"/>
    <property type="evidence" value="ECO:0007669"/>
    <property type="project" value="InterPro"/>
</dbReference>
<evidence type="ECO:0000313" key="16">
    <source>
        <dbReference type="EMBL" id="BAQ58829.1"/>
    </source>
</evidence>
<evidence type="ECO:0000256" key="7">
    <source>
        <dbReference type="ARBA" id="ARBA00022737"/>
    </source>
</evidence>
<comment type="subcellular location">
    <subcellularLocation>
        <location evidence="1">Secreted</location>
    </subcellularLocation>
</comment>
<sequence>MAVHQHQRARLSSSSATTTWWSSYSSSPSSVWYSERSLWWQSVLLTDKMGAFLFLWIFVLLLLHVAGGGQRDEPARSAGKGAGSDAATLPCSRLCQCEANAVDCSNRGLTQVPLDLPKDADKINLEGNNLTSLLSSDFEGFANLRILRLSNNQLQYIPDLVFATLGHLQRLDLSHNQLTAVGKRTLRGLNSLRNLQLDNNQLTCIDEAALRSQKELEILTLNNNNLTSLPRDLFEPLSRLRVLRLSENKWLCDCHLAWLGRFLRRHARAGSPLAANGYLPRCHAPFGLRIKAVSELLDTEFKCTGAAEKPSEECSAQPGCPLMCRCADGVVDCRDKSLSRIPPYLPDSATELRLEQNQITEIPAKAFAAYKKLKRVDLSNNQISSIAGDAFHGLKSLTSLILYGNRITELPAGMFHGLTSLQLLLLNANRISCVRRDSFKDLHNLNLLSLYDNNIPTMLNGTFDSLRNIQTLHLGRNPFLCDCYLTWLADYLHRKPVETSGVRCESPRRLQRRRIAVLRDEKSRCSDRDLERNLLEISPCEDDPSCPAECSCKGTIVDCSNKGLKEIPRELPLYTTELILNDNQIVRIKADGMFRDLPNLLKVDLRRNQISAIENGAFEGANTLLDLNLAENIIQEIHNKMFTGLVSLRTLSLFQNKITCVTPGSFDYLRSLTSLNILSNPLHCNCHMAWFGDWLRKKEQELSTGAPRCASPARVKDIPLQDMPSFEFRCSELDDQGCLGEDYCPPKCTCTGTIVRCSRAKLREIPKNIPPETTELYLDVNEIQSIQSERLSHLRSLTRLDLSNNMVSVLSNNTFANLTKLSSLIVSYNKLQCVQRNAFSGLLSLRILSLHGNDVSMIPEGAFTDLQSITHLALGSNPFYCDCNLRWLAEWVKRDYVEPGIARCAEPTLLRDKLLLTSPADHFQCKGKISNEVLAKCDTCYTFPCKNGATCRPTGERDYECLCAPGYHGKLCESAIDACYGNPCRNSAICKVLEEGRFSCHCSAGYEGDRCEININDCLDHKCVNNGTCVDQVESNRCDCQSGYTGTYCEKKIQFCTKEFNPCKNGATCLDRGDHYTCQCALGFSGENCTLNNDDCVNHMCQNGGTCIDGINEYTCKCPPEFSGKFCEASPMVSLLYPQTSPCQQHDCQNGICFQPQGLTDYICKCASGYTGKRCEFLTSVSFAQNGSYIEMPSLKTKPEANITMIFPTEEENGILIYNGESQHIAVELFRGRIRASYDVGNYPVSNMFSYETVSDGRYHTVELLSQKKNFTLRVDQGNARSMINEGEHEYLRLSTPLFIGGLPNEAAEKAARQWQLRNTTSFRGCIKELWINGKLTDYAQAATKQNRIIPGCANSESEETAAEMIKPKASNLKKDNAQREVKDSAAQPQSYMNTLKTSVLTSYDPCKDHRCRKGQCVSKKDGKNYSCKCQAGWGGKYCDTAPTCRKEQYRDYYMEHGCRSTKPVRNSVCSGNCGSDCCRPRRSKKRRLKLICNDGTRYTKEIEIVRKCGCSRKCL</sequence>
<dbReference type="FunFam" id="3.80.10.10:FF:000918">
    <property type="entry name" value="Slit protein"/>
    <property type="match status" value="1"/>
</dbReference>
<keyword evidence="9" id="KW-0325">Glycoprotein</keyword>
<dbReference type="InterPro" id="IPR006207">
    <property type="entry name" value="Cys_knot_C"/>
</dbReference>
<dbReference type="Pfam" id="PF01463">
    <property type="entry name" value="LRRCT"/>
    <property type="match status" value="3"/>
</dbReference>
<feature type="disulfide bond" evidence="10">
    <location>
        <begin position="1143"/>
        <end position="1153"/>
    </location>
</feature>
<keyword evidence="3" id="KW-0964">Secreted</keyword>
<evidence type="ECO:0000256" key="3">
    <source>
        <dbReference type="ARBA" id="ARBA00022525"/>
    </source>
</evidence>
<dbReference type="Gene3D" id="3.80.10.10">
    <property type="entry name" value="Ribonuclease Inhibitor"/>
    <property type="match status" value="4"/>
</dbReference>
<dbReference type="PROSITE" id="PS01187">
    <property type="entry name" value="EGF_CA"/>
    <property type="match status" value="1"/>
</dbReference>
<dbReference type="GO" id="GO:0010160">
    <property type="term" value="P:formation of animal organ boundary"/>
    <property type="evidence" value="ECO:0007669"/>
    <property type="project" value="UniProtKB-ARBA"/>
</dbReference>
<dbReference type="OrthoDB" id="283575at2759"/>
<evidence type="ECO:0000256" key="10">
    <source>
        <dbReference type="PROSITE-ProRule" id="PRU00076"/>
    </source>
</evidence>
<keyword evidence="8 10" id="KW-1015">Disulfide bond</keyword>
<dbReference type="FunFam" id="2.10.25.10:FF:000080">
    <property type="entry name" value="Neurogenic locus notch 1"/>
    <property type="match status" value="1"/>
</dbReference>
<organism evidence="16">
    <name type="scientific">Daphnia magna</name>
    <dbReference type="NCBI Taxonomy" id="35525"/>
    <lineage>
        <taxon>Eukaryota</taxon>
        <taxon>Metazoa</taxon>
        <taxon>Ecdysozoa</taxon>
        <taxon>Arthropoda</taxon>
        <taxon>Crustacea</taxon>
        <taxon>Branchiopoda</taxon>
        <taxon>Diplostraca</taxon>
        <taxon>Cladocera</taxon>
        <taxon>Anomopoda</taxon>
        <taxon>Daphniidae</taxon>
        <taxon>Daphnia</taxon>
    </lineage>
</organism>
<feature type="disulfide bond" evidence="10">
    <location>
        <begin position="1118"/>
        <end position="1127"/>
    </location>
</feature>
<protein>
    <submittedName>
        <fullName evidence="16">Slit protein</fullName>
    </submittedName>
</protein>
<feature type="disulfide bond" evidence="10">
    <location>
        <begin position="1430"/>
        <end position="1439"/>
    </location>
</feature>
<dbReference type="SMART" id="SM00013">
    <property type="entry name" value="LRRNT"/>
    <property type="match status" value="4"/>
</dbReference>
<evidence type="ECO:0000256" key="4">
    <source>
        <dbReference type="ARBA" id="ARBA00022536"/>
    </source>
</evidence>
<dbReference type="PROSITE" id="PS01185">
    <property type="entry name" value="CTCK_1"/>
    <property type="match status" value="1"/>
</dbReference>
<keyword evidence="12" id="KW-1133">Transmembrane helix</keyword>
<dbReference type="FunFam" id="3.80.10.10:FF:000004">
    <property type="entry name" value="Slit guidance ligand 2"/>
    <property type="match status" value="1"/>
</dbReference>
<dbReference type="InterPro" id="IPR018097">
    <property type="entry name" value="EGF_Ca-bd_CS"/>
</dbReference>
<feature type="domain" description="EGF-like" evidence="15">
    <location>
        <begin position="975"/>
        <end position="1012"/>
    </location>
</feature>
<dbReference type="Gene3D" id="2.10.25.10">
    <property type="entry name" value="Laminin"/>
    <property type="match status" value="7"/>
</dbReference>
<reference evidence="16" key="1">
    <citation type="submission" date="2014-08" db="EMBL/GenBank/DDBJ databases">
        <title>Analysis of spatiotemporal expression and function of the single-minded homolog in the Branchiopod crustacean Daphnia magna.</title>
        <authorList>
            <person name="Tokishita S."/>
            <person name="Morita S."/>
            <person name="Shiga Y."/>
            <person name="Ohta T."/>
        </authorList>
    </citation>
    <scope>NUCLEOTIDE SEQUENCE</scope>
</reference>
<feature type="domain" description="Laminin G" evidence="14">
    <location>
        <begin position="1179"/>
        <end position="1353"/>
    </location>
</feature>
<dbReference type="SMART" id="SM00364">
    <property type="entry name" value="LRR_BAC"/>
    <property type="match status" value="8"/>
</dbReference>
<dbReference type="SUPFAM" id="SSF57196">
    <property type="entry name" value="EGF/Laminin"/>
    <property type="match status" value="6"/>
</dbReference>
<feature type="domain" description="EGF-like" evidence="15">
    <location>
        <begin position="1139"/>
        <end position="1176"/>
    </location>
</feature>
<dbReference type="GO" id="GO:0007411">
    <property type="term" value="P:axon guidance"/>
    <property type="evidence" value="ECO:0007669"/>
    <property type="project" value="UniProtKB-ARBA"/>
</dbReference>
<dbReference type="FunFam" id="2.10.25.10:FF:000587">
    <property type="entry name" value="Slit 2"/>
    <property type="match status" value="1"/>
</dbReference>
<evidence type="ECO:0000256" key="11">
    <source>
        <dbReference type="PROSITE-ProRule" id="PRU00122"/>
    </source>
</evidence>
<dbReference type="Pfam" id="PF12661">
    <property type="entry name" value="hEGF"/>
    <property type="match status" value="2"/>
</dbReference>
<dbReference type="PROSITE" id="PS00010">
    <property type="entry name" value="ASX_HYDROXYL"/>
    <property type="match status" value="2"/>
</dbReference>
<gene>
    <name evidence="16" type="primary">dmagslit</name>
</gene>
<keyword evidence="12" id="KW-0812">Transmembrane</keyword>
<dbReference type="GO" id="GO:0022407">
    <property type="term" value="P:regulation of cell-cell adhesion"/>
    <property type="evidence" value="ECO:0007669"/>
    <property type="project" value="UniProtKB-ARBA"/>
</dbReference>